<dbReference type="PANTHER" id="PTHR47219">
    <property type="entry name" value="RAB GTPASE-ACTIVATING PROTEIN 1-LIKE"/>
    <property type="match status" value="1"/>
</dbReference>
<dbReference type="SMART" id="SM00164">
    <property type="entry name" value="TBC"/>
    <property type="match status" value="1"/>
</dbReference>
<feature type="compositionally biased region" description="Low complexity" evidence="1">
    <location>
        <begin position="92"/>
        <end position="110"/>
    </location>
</feature>
<feature type="compositionally biased region" description="Polar residues" evidence="1">
    <location>
        <begin position="133"/>
        <end position="146"/>
    </location>
</feature>
<feature type="compositionally biased region" description="Basic and acidic residues" evidence="1">
    <location>
        <begin position="441"/>
        <end position="464"/>
    </location>
</feature>
<feature type="region of interest" description="Disordered" evidence="1">
    <location>
        <begin position="396"/>
        <end position="417"/>
    </location>
</feature>
<dbReference type="OMA" id="WQDYLRI"/>
<feature type="region of interest" description="Disordered" evidence="1">
    <location>
        <begin position="597"/>
        <end position="635"/>
    </location>
</feature>
<dbReference type="AlphaFoldDB" id="A0A3E2HE33"/>
<feature type="compositionally biased region" description="Polar residues" evidence="1">
    <location>
        <begin position="1115"/>
        <end position="1124"/>
    </location>
</feature>
<dbReference type="InterPro" id="IPR035969">
    <property type="entry name" value="Rab-GAP_TBC_sf"/>
</dbReference>
<dbReference type="OrthoDB" id="294251at2759"/>
<feature type="region of interest" description="Disordered" evidence="1">
    <location>
        <begin position="132"/>
        <end position="165"/>
    </location>
</feature>
<dbReference type="SUPFAM" id="SSF47923">
    <property type="entry name" value="Ypt/Rab-GAP domain of gyp1p"/>
    <property type="match status" value="2"/>
</dbReference>
<dbReference type="Gene3D" id="1.10.8.270">
    <property type="entry name" value="putative rabgap domain of human tbc1 domain family member 14 like domains"/>
    <property type="match status" value="1"/>
</dbReference>
<name>A0A3E2HE33_SCYLI</name>
<evidence type="ECO:0000313" key="3">
    <source>
        <dbReference type="EMBL" id="RFU31422.1"/>
    </source>
</evidence>
<dbReference type="Pfam" id="PF00566">
    <property type="entry name" value="RabGAP-TBC"/>
    <property type="match status" value="1"/>
</dbReference>
<accession>A0A3E2HE33</accession>
<keyword evidence="4" id="KW-1185">Reference proteome</keyword>
<feature type="domain" description="Rab-GAP TBC" evidence="2">
    <location>
        <begin position="818"/>
        <end position="1007"/>
    </location>
</feature>
<feature type="non-terminal residue" evidence="3">
    <location>
        <position position="1"/>
    </location>
</feature>
<dbReference type="STRING" id="5539.A0A3E2HE33"/>
<feature type="region of interest" description="Disordered" evidence="1">
    <location>
        <begin position="435"/>
        <end position="509"/>
    </location>
</feature>
<organism evidence="3 4">
    <name type="scientific">Scytalidium lignicola</name>
    <name type="common">Hyphomycete</name>
    <dbReference type="NCBI Taxonomy" id="5539"/>
    <lineage>
        <taxon>Eukaryota</taxon>
        <taxon>Fungi</taxon>
        <taxon>Dikarya</taxon>
        <taxon>Ascomycota</taxon>
        <taxon>Pezizomycotina</taxon>
        <taxon>Leotiomycetes</taxon>
        <taxon>Leotiomycetes incertae sedis</taxon>
        <taxon>Scytalidium</taxon>
    </lineage>
</organism>
<gene>
    <name evidence="3" type="ORF">B7463_g4921</name>
</gene>
<sequence>MGFSKGHESFLSVSDVAGKAMMAFRVADNRTDAASTLDNVATLTSRLHTLDCLYLPAFTEAARVGCHSDAFSASVKRLYEGRMDLDVSAPLQRSASHHSTASARSQRSQTVRVKSRKYASYISSSASSIASSDKSLTSFPSLSPESPSDGRTFDPQTTHETVIGENASRKASDTFSTVESLTTLSPSSKARSALFDDAPVASKHVPGALHLASDEHIERLIVRNGAVVLVRQIAEDLAERDAQMAALRRKTEQRERALRKIILECGISSLDLEKRLRSIEAELSTPDDRNGDWSTSHAGIENLMNDAMSDKVLTNLDVLENDATIRAKDAQRLAKIERPDKSTRGWKEYIWGGSTSRKSSRASSINEEARNSAQSSLRNAIASNRPSVLQNGLFQAPDTVSTPQHSRTSSIQSGLVTSRKASTSFASLALKLVAGNTTGGRDSDSESTGRGRSDSAGKAQDERASSTASARTTNSLRNAPVKSGPKAIPTVRRLHANSGSGAARHQLQDRWDTMGASPQTTVPKDRDNTGPVEMDNILPPDEQPPALTYIYNNLNNQEFLTDRFGFIYDQRRRKRQKEAAEMVLKTKRGSRMEMISNARSGISPVVTDGYDNSGDERPDSPSTEEGAEEGKPPKRWQDYLKIATFPTELLSHTPSGSVPALEVMEGCEPQRSPSITSEGRGFVPSASVVDAQPTISVVPEPATISKHIITPTPPTESAKEDTEPVKLLLQQLGEVHDSIQREKTVKWNDFLRKVRAERKREGEAAAALSTETRANRSSIVMPEATLAVGEIIGVAGLGNKGKVGRAKWNEFMNLVLNGIPVAYRSKIWAECSGATALRIPGYYDDLVARSDAEDDPSIIAQIQMDIHRTLTDNIFFRKGPGVSKLNEVLLAYSRRNPEVGYCQGMNLITACLLLIMPGAEDAFWVLTSIIENILPQGYYDHSLLASRADQQVLRQYVAEILPKLSLHLDSLSIELEALTFQWFLSVFTDCLSAEALFRVWDVVLCTNDGSTFLFQVALALLKLNEQQLLQCVTPAAVYTYINHQMTNHAISIDGLIRASEALRRVVKREDTETRRSKAIQAEKDLARQREARNKALRAERLAMAATAALSANNNSPTEVQTESLVASPKGADAGQAEPGKENGELVAHTPSPIEEN</sequence>
<dbReference type="GO" id="GO:0031267">
    <property type="term" value="F:small GTPase binding"/>
    <property type="evidence" value="ECO:0007669"/>
    <property type="project" value="TreeGrafter"/>
</dbReference>
<dbReference type="InterPro" id="IPR000195">
    <property type="entry name" value="Rab-GAP-TBC_dom"/>
</dbReference>
<dbReference type="PANTHER" id="PTHR47219:SF20">
    <property type="entry name" value="TBC1 DOMAIN FAMILY MEMBER 2B"/>
    <property type="match status" value="1"/>
</dbReference>
<dbReference type="EMBL" id="NCSJ02000076">
    <property type="protein sequence ID" value="RFU31422.1"/>
    <property type="molecule type" value="Genomic_DNA"/>
</dbReference>
<dbReference type="GO" id="GO:0005096">
    <property type="term" value="F:GTPase activator activity"/>
    <property type="evidence" value="ECO:0007669"/>
    <property type="project" value="TreeGrafter"/>
</dbReference>
<dbReference type="Proteomes" id="UP000258309">
    <property type="component" value="Unassembled WGS sequence"/>
</dbReference>
<comment type="caution">
    <text evidence="3">The sequence shown here is derived from an EMBL/GenBank/DDBJ whole genome shotgun (WGS) entry which is preliminary data.</text>
</comment>
<evidence type="ECO:0000313" key="4">
    <source>
        <dbReference type="Proteomes" id="UP000258309"/>
    </source>
</evidence>
<feature type="region of interest" description="Disordered" evidence="1">
    <location>
        <begin position="90"/>
        <end position="112"/>
    </location>
</feature>
<reference evidence="3 4" key="1">
    <citation type="submission" date="2018-05" db="EMBL/GenBank/DDBJ databases">
        <title>Draft genome sequence of Scytalidium lignicola DSM 105466, a ubiquitous saprotrophic fungus.</title>
        <authorList>
            <person name="Buettner E."/>
            <person name="Gebauer A.M."/>
            <person name="Hofrichter M."/>
            <person name="Liers C."/>
            <person name="Kellner H."/>
        </authorList>
    </citation>
    <scope>NUCLEOTIDE SEQUENCE [LARGE SCALE GENOMIC DNA]</scope>
    <source>
        <strain evidence="3 4">DSM 105466</strain>
    </source>
</reference>
<feature type="non-terminal residue" evidence="3">
    <location>
        <position position="1156"/>
    </location>
</feature>
<dbReference type="PROSITE" id="PS50086">
    <property type="entry name" value="TBC_RABGAP"/>
    <property type="match status" value="1"/>
</dbReference>
<feature type="region of interest" description="Disordered" evidence="1">
    <location>
        <begin position="1109"/>
        <end position="1156"/>
    </location>
</feature>
<evidence type="ECO:0000256" key="1">
    <source>
        <dbReference type="SAM" id="MobiDB-lite"/>
    </source>
</evidence>
<dbReference type="InterPro" id="IPR050302">
    <property type="entry name" value="Rab_GAP_TBC_domain"/>
</dbReference>
<dbReference type="FunFam" id="1.10.472.80:FF:000046">
    <property type="entry name" value="TBC domain-containing protein"/>
    <property type="match status" value="1"/>
</dbReference>
<dbReference type="FunFam" id="1.10.8.270:FF:000026">
    <property type="entry name" value="TBC (Tre-2/Bub2/Cdc16) domain family"/>
    <property type="match status" value="1"/>
</dbReference>
<evidence type="ECO:0000259" key="2">
    <source>
        <dbReference type="PROSITE" id="PS50086"/>
    </source>
</evidence>
<protein>
    <recommendedName>
        <fullName evidence="2">Rab-GAP TBC domain-containing protein</fullName>
    </recommendedName>
</protein>
<proteinExistence type="predicted"/>
<dbReference type="Gene3D" id="1.10.472.80">
    <property type="entry name" value="Ypt/Rab-GAP domain of gyp1p, domain 3"/>
    <property type="match status" value="1"/>
</dbReference>